<feature type="transmembrane region" description="Helical" evidence="1">
    <location>
        <begin position="359"/>
        <end position="379"/>
    </location>
</feature>
<reference evidence="3" key="1">
    <citation type="submission" date="2020-05" db="UniProtKB">
        <authorList>
            <consortium name="EnsemblMetazoa"/>
        </authorList>
    </citation>
    <scope>IDENTIFICATION</scope>
    <source>
        <strain evidence="3">BB02</strain>
    </source>
</reference>
<organism evidence="3 4">
    <name type="scientific">Biomphalaria glabrata</name>
    <name type="common">Bloodfluke planorb</name>
    <name type="synonym">Freshwater snail</name>
    <dbReference type="NCBI Taxonomy" id="6526"/>
    <lineage>
        <taxon>Eukaryota</taxon>
        <taxon>Metazoa</taxon>
        <taxon>Spiralia</taxon>
        <taxon>Lophotrochozoa</taxon>
        <taxon>Mollusca</taxon>
        <taxon>Gastropoda</taxon>
        <taxon>Heterobranchia</taxon>
        <taxon>Euthyneura</taxon>
        <taxon>Panpulmonata</taxon>
        <taxon>Hygrophila</taxon>
        <taxon>Lymnaeoidea</taxon>
        <taxon>Planorbidae</taxon>
        <taxon>Biomphalaria</taxon>
    </lineage>
</organism>
<accession>A0A2C9K859</accession>
<dbReference type="AlphaFoldDB" id="A0A2C9K859"/>
<keyword evidence="1" id="KW-0812">Transmembrane</keyword>
<keyword evidence="2" id="KW-0732">Signal</keyword>
<dbReference type="VEuPathDB" id="VectorBase:BGLB016416"/>
<dbReference type="RefSeq" id="XP_013072876.2">
    <property type="nucleotide sequence ID" value="XM_013217422.2"/>
</dbReference>
<sequence length="380" mass="42732">MFKVCERQIQGKLWFLFQLLSVAFSEINRTNESQAFFCDSPHYDSLQYPQHYACRYNLCMKCLANSTFQEINSTLAIQLNNKSIETLIGQKNLISSTGNETQIIFVLPESEGLFEGPTQFQFSVSGVDQDGNVTETHPWTSPEQYKSPTQVNFTVNGLKDNVVVHVGEVARFQCSADGYPEAVVTVTSQQMFSENVFNNVVFTSEVSVNVSSYFVSGMYSCSTEVSSNFIHQEIQVLVPSQLRTKDYILGIVPVQRVSADLKGPSFTIDVYGYPPPTTMILSSNNFVMWEGVSVSYKPPETQTLGFGHIHIYFSNKVLISQYVCFNLTVDNGFETIFEFCCAECPVPTRNTGGSINSNFTTFCMYIHYSAIFILVFLSIR</sequence>
<name>A0A2C9K859_BIOGL</name>
<gene>
    <name evidence="3" type="primary">106059732</name>
</gene>
<dbReference type="VEuPathDB" id="VectorBase:BGLAX_040270"/>
<keyword evidence="1" id="KW-1133">Transmembrane helix</keyword>
<dbReference type="OrthoDB" id="10303501at2759"/>
<dbReference type="Proteomes" id="UP000076420">
    <property type="component" value="Unassembled WGS sequence"/>
</dbReference>
<feature type="signal peptide" evidence="2">
    <location>
        <begin position="1"/>
        <end position="25"/>
    </location>
</feature>
<proteinExistence type="predicted"/>
<evidence type="ECO:0000256" key="2">
    <source>
        <dbReference type="SAM" id="SignalP"/>
    </source>
</evidence>
<feature type="chain" id="PRO_5013016701" description="Ig-like domain-containing protein" evidence="2">
    <location>
        <begin position="26"/>
        <end position="380"/>
    </location>
</feature>
<protein>
    <recommendedName>
        <fullName evidence="5">Ig-like domain-containing protein</fullName>
    </recommendedName>
</protein>
<evidence type="ECO:0000313" key="3">
    <source>
        <dbReference type="EnsemblMetazoa" id="BGLB016416-PA"/>
    </source>
</evidence>
<evidence type="ECO:0000256" key="1">
    <source>
        <dbReference type="SAM" id="Phobius"/>
    </source>
</evidence>
<evidence type="ECO:0000313" key="4">
    <source>
        <dbReference type="Proteomes" id="UP000076420"/>
    </source>
</evidence>
<evidence type="ECO:0008006" key="5">
    <source>
        <dbReference type="Google" id="ProtNLM"/>
    </source>
</evidence>
<dbReference type="KEGG" id="bgt:106059732"/>
<dbReference type="EnsemblMetazoa" id="BGLB016416-RA">
    <property type="protein sequence ID" value="BGLB016416-PA"/>
    <property type="gene ID" value="BGLB016416"/>
</dbReference>
<keyword evidence="1" id="KW-0472">Membrane</keyword>